<keyword evidence="4" id="KW-0472">Membrane</keyword>
<accession>A0AAD8MI06</accession>
<keyword evidence="9" id="KW-1185">Reference proteome</keyword>
<protein>
    <submittedName>
        <fullName evidence="8">Myosin-binding protein 1</fullName>
    </submittedName>
</protein>
<dbReference type="PANTHER" id="PTHR31448">
    <property type="entry name" value="MYOSIN-BINDING PROTEIN 2"/>
    <property type="match status" value="1"/>
</dbReference>
<organism evidence="8 9">
    <name type="scientific">Heracleum sosnowskyi</name>
    <dbReference type="NCBI Taxonomy" id="360622"/>
    <lineage>
        <taxon>Eukaryota</taxon>
        <taxon>Viridiplantae</taxon>
        <taxon>Streptophyta</taxon>
        <taxon>Embryophyta</taxon>
        <taxon>Tracheophyta</taxon>
        <taxon>Spermatophyta</taxon>
        <taxon>Magnoliopsida</taxon>
        <taxon>eudicotyledons</taxon>
        <taxon>Gunneridae</taxon>
        <taxon>Pentapetalae</taxon>
        <taxon>asterids</taxon>
        <taxon>campanulids</taxon>
        <taxon>Apiales</taxon>
        <taxon>Apiaceae</taxon>
        <taxon>Apioideae</taxon>
        <taxon>apioid superclade</taxon>
        <taxon>Tordylieae</taxon>
        <taxon>Tordyliinae</taxon>
        <taxon>Heracleum</taxon>
    </lineage>
</organism>
<feature type="compositionally biased region" description="Basic and acidic residues" evidence="6">
    <location>
        <begin position="695"/>
        <end position="706"/>
    </location>
</feature>
<reference evidence="8" key="1">
    <citation type="submission" date="2023-02" db="EMBL/GenBank/DDBJ databases">
        <title>Genome of toxic invasive species Heracleum sosnowskyi carries increased number of genes despite the absence of recent whole-genome duplications.</title>
        <authorList>
            <person name="Schelkunov M."/>
            <person name="Shtratnikova V."/>
            <person name="Makarenko M."/>
            <person name="Klepikova A."/>
            <person name="Omelchenko D."/>
            <person name="Novikova G."/>
            <person name="Obukhova E."/>
            <person name="Bogdanov V."/>
            <person name="Penin A."/>
            <person name="Logacheva M."/>
        </authorList>
    </citation>
    <scope>NUCLEOTIDE SEQUENCE</scope>
    <source>
        <strain evidence="8">Hsosn_3</strain>
        <tissue evidence="8">Leaf</tissue>
    </source>
</reference>
<dbReference type="InterPro" id="IPR007656">
    <property type="entry name" value="GTD-bd"/>
</dbReference>
<proteinExistence type="predicted"/>
<evidence type="ECO:0000256" key="5">
    <source>
        <dbReference type="SAM" id="Coils"/>
    </source>
</evidence>
<evidence type="ECO:0000256" key="1">
    <source>
        <dbReference type="ARBA" id="ARBA00004167"/>
    </source>
</evidence>
<dbReference type="GO" id="GO:0016020">
    <property type="term" value="C:membrane"/>
    <property type="evidence" value="ECO:0007669"/>
    <property type="project" value="UniProtKB-SubCell"/>
</dbReference>
<dbReference type="InterPro" id="IPR039306">
    <property type="entry name" value="MYOB"/>
</dbReference>
<evidence type="ECO:0000256" key="2">
    <source>
        <dbReference type="ARBA" id="ARBA00022692"/>
    </source>
</evidence>
<feature type="region of interest" description="Disordered" evidence="6">
    <location>
        <begin position="695"/>
        <end position="715"/>
    </location>
</feature>
<gene>
    <name evidence="8" type="ORF">POM88_030354</name>
</gene>
<dbReference type="EMBL" id="JAUIZM010000007">
    <property type="protein sequence ID" value="KAK1374161.1"/>
    <property type="molecule type" value="Genomic_DNA"/>
</dbReference>
<comment type="caution">
    <text evidence="8">The sequence shown here is derived from an EMBL/GenBank/DDBJ whole genome shotgun (WGS) entry which is preliminary data.</text>
</comment>
<name>A0AAD8MI06_9APIA</name>
<reference evidence="8" key="2">
    <citation type="submission" date="2023-05" db="EMBL/GenBank/DDBJ databases">
        <authorList>
            <person name="Schelkunov M.I."/>
        </authorList>
    </citation>
    <scope>NUCLEOTIDE SEQUENCE</scope>
    <source>
        <strain evidence="8">Hsosn_3</strain>
        <tissue evidence="8">Leaf</tissue>
    </source>
</reference>
<dbReference type="PROSITE" id="PS51775">
    <property type="entry name" value="GTD_BINDING"/>
    <property type="match status" value="1"/>
</dbReference>
<dbReference type="Pfam" id="PF04576">
    <property type="entry name" value="Zein-binding"/>
    <property type="match status" value="1"/>
</dbReference>
<feature type="domain" description="GTD-binding" evidence="7">
    <location>
        <begin position="586"/>
        <end position="684"/>
    </location>
</feature>
<dbReference type="Proteomes" id="UP001237642">
    <property type="component" value="Unassembled WGS sequence"/>
</dbReference>
<sequence>MNSEGLSAVKNKFQLTLSCSCFFLISTSSSSKSVLPIFLFLGFLFYSYRITVWDLISIQNGYSYQLTCFEILLNFVLDGCQSFTFCFAYLVTKFARLCGLQIPCLLCSRLDHVIGNEKKGFYWDLICHNHKLEISSRVFCHVHNKLVDVQELCETCLFSFATLNKSNAETYRVLVGKLGANPPTGIEKDLVDANCSYDFSETKTCSCCHKQWISKGTIQNQLRATSFDPGANATEHDEPVLINTEHHMDEMKKTVDESSMSCRTSDLRNICCDPLSHVEYSKVEITSDSESEIPHYDDRASAQIHETDYFIGSETVHSVANDVSTGHLAFPSKPSGLDSDALLEAIDSPDSAKTTSIDNGLKEFKPQDVNSKFDLPTPSDLISFDEVPPSDVLKLSTKASDELIFVHDLSSSNVWSAPVKVLGKPLLVPEADKLGRENAAESEVIPKVESEPLSANETRLVETSAVTDTGSVMPSSLDLGDAYKLAVGNTRRQLSGKLLEQISMKDSTKLSEDLKMLLSQMSAARGLELPSYDISPRLSGNIDDMRSTDSSLGMGMHLLQRRISLERNESGLSIDGSIVSDIEGENVVDKLKRQIEHDRKLLGALYKELEEERNASAVATNQAMAMITRLQEEKSALHMEALQCLRMMEEQAEYDVEALQKANDLIADKEKEIKDLEAVVELYREKLGNESLVDVRTKPYSDIKEDSEVDNSQST</sequence>
<dbReference type="PANTHER" id="PTHR31448:SF32">
    <property type="entry name" value="MYOSIN-BINDING PROTEIN 1"/>
    <property type="match status" value="1"/>
</dbReference>
<dbReference type="AlphaFoldDB" id="A0AAD8MI06"/>
<evidence type="ECO:0000256" key="4">
    <source>
        <dbReference type="ARBA" id="ARBA00023136"/>
    </source>
</evidence>
<comment type="subcellular location">
    <subcellularLocation>
        <location evidence="1">Membrane</location>
        <topology evidence="1">Single-pass membrane protein</topology>
    </subcellularLocation>
</comment>
<keyword evidence="3" id="KW-1133">Transmembrane helix</keyword>
<evidence type="ECO:0000256" key="3">
    <source>
        <dbReference type="ARBA" id="ARBA00022989"/>
    </source>
</evidence>
<evidence type="ECO:0000313" key="8">
    <source>
        <dbReference type="EMBL" id="KAK1374161.1"/>
    </source>
</evidence>
<dbReference type="GO" id="GO:0080115">
    <property type="term" value="F:myosin XI tail binding"/>
    <property type="evidence" value="ECO:0007669"/>
    <property type="project" value="UniProtKB-ARBA"/>
</dbReference>
<feature type="coiled-coil region" evidence="5">
    <location>
        <begin position="659"/>
        <end position="686"/>
    </location>
</feature>
<keyword evidence="2" id="KW-0812">Transmembrane</keyword>
<evidence type="ECO:0000256" key="6">
    <source>
        <dbReference type="SAM" id="MobiDB-lite"/>
    </source>
</evidence>
<evidence type="ECO:0000313" key="9">
    <source>
        <dbReference type="Proteomes" id="UP001237642"/>
    </source>
</evidence>
<evidence type="ECO:0000259" key="7">
    <source>
        <dbReference type="PROSITE" id="PS51775"/>
    </source>
</evidence>
<keyword evidence="5" id="KW-0175">Coiled coil</keyword>